<evidence type="ECO:0000256" key="2">
    <source>
        <dbReference type="SAM" id="MobiDB-lite"/>
    </source>
</evidence>
<feature type="region of interest" description="Disordered" evidence="2">
    <location>
        <begin position="1"/>
        <end position="55"/>
    </location>
</feature>
<name>A0A6J5TA52_9CAUD</name>
<keyword evidence="1" id="KW-0175">Coiled coil</keyword>
<evidence type="ECO:0000256" key="1">
    <source>
        <dbReference type="SAM" id="Coils"/>
    </source>
</evidence>
<evidence type="ECO:0000313" key="3">
    <source>
        <dbReference type="EMBL" id="CAB4223347.1"/>
    </source>
</evidence>
<protein>
    <submittedName>
        <fullName evidence="3">Uncharacterized protein</fullName>
    </submittedName>
</protein>
<proteinExistence type="predicted"/>
<dbReference type="EMBL" id="LR797531">
    <property type="protein sequence ID" value="CAB4223347.1"/>
    <property type="molecule type" value="Genomic_DNA"/>
</dbReference>
<accession>A0A6J5TA52</accession>
<feature type="region of interest" description="Disordered" evidence="2">
    <location>
        <begin position="770"/>
        <end position="789"/>
    </location>
</feature>
<sequence>MAGYQPGVPREPGMRTPVGDLGAPAKAQQELGAAEAGMGREMETLGLQQEAKNEAERKRLEAAAKAEQAQQDTLRAEDAYNQLRNRQLDLTTGEGGFTTLKGAQAVNQPILKTYSEQFDQSAQEIAAGLGNDDQRTLFSRRAAVASLQFKEGILHHVIAENNTYGTQVFNGLVETETRSATDNWQNPASVMTSIERVNAGIKLRAERGGWPDDYANAVRLKEDGGIHNAVISQALASGNIAYAQQWFEDHKEDVDKATAVKLETAVRDGTQRQLSANYTSMLLQAHDSPKALTELEKRVTADQTLDDTRRNALIGQIMGRRETLNNALDRQYDRAERQNDRAQLRQERAISRGVDAIRTNLSYGEPSMQQLEPLITAAKGTPMESEVAGLVNTVNATRQFRMANPIQQETFLTQLRAAARTDPTKVDAQTINTLQGIFDGQQRQLKESGVKFVVQQGLVDPNNPAVAPLDPTKPDTMGKTLPLRLQLARAITDQYGAPMKPLTPEEADAAKATLALGNIDQRRDWFSKLAGATGNDTKGYAAVMAQIAPDQPVLAIAGIAANRRYDAGQGKLVADLMLRGEAILNPPRTADGKPDTGKLLPMPNDAKMRLDFDNTVREAFADNANARSDYYQAARAIYAAKSSTAGDKDTTVLDSDRWQESIRLATGGIDSYNGKRVVLPWGKTLGEFRDGLNDRINLVASNGRLPDGVTPSRLRDLPVQPIGDGRYVFRAGDSVVMEKPAPGKTPRPLVIDFNQAPAWIPSGGMVPTTPTADELGNAKDVYRGRVKQK</sequence>
<reference evidence="3" key="1">
    <citation type="submission" date="2020-05" db="EMBL/GenBank/DDBJ databases">
        <authorList>
            <person name="Chiriac C."/>
            <person name="Salcher M."/>
            <person name="Ghai R."/>
            <person name="Kavagutti S V."/>
        </authorList>
    </citation>
    <scope>NUCLEOTIDE SEQUENCE</scope>
</reference>
<organism evidence="3">
    <name type="scientific">uncultured Caudovirales phage</name>
    <dbReference type="NCBI Taxonomy" id="2100421"/>
    <lineage>
        <taxon>Viruses</taxon>
        <taxon>Duplodnaviria</taxon>
        <taxon>Heunggongvirae</taxon>
        <taxon>Uroviricota</taxon>
        <taxon>Caudoviricetes</taxon>
        <taxon>Peduoviridae</taxon>
        <taxon>Maltschvirus</taxon>
        <taxon>Maltschvirus maltsch</taxon>
    </lineage>
</organism>
<feature type="coiled-coil region" evidence="1">
    <location>
        <begin position="321"/>
        <end position="352"/>
    </location>
</feature>
<gene>
    <name evidence="3" type="ORF">UFOVP1670_27</name>
</gene>